<gene>
    <name evidence="1" type="ORF">CLV36_104263</name>
</gene>
<dbReference type="Proteomes" id="UP000238836">
    <property type="component" value="Unassembled WGS sequence"/>
</dbReference>
<name>A0ABX5ET90_9BACL</name>
<comment type="caution">
    <text evidence="1">The sequence shown here is derived from an EMBL/GenBank/DDBJ whole genome shotgun (WGS) entry which is preliminary data.</text>
</comment>
<keyword evidence="2" id="KW-1185">Reference proteome</keyword>
<evidence type="ECO:0000313" key="2">
    <source>
        <dbReference type="Proteomes" id="UP000238836"/>
    </source>
</evidence>
<protein>
    <submittedName>
        <fullName evidence="1">Uncharacterized protein</fullName>
    </submittedName>
</protein>
<sequence length="85" mass="10636">MFYITYPSIVYCPLSSFPSISRRLQNRFPIRFTRDEALIGKRFFRRRFYHYYSYSSDVYRIRLFILIHTTMSCFDVYSMCRLWRI</sequence>
<proteinExistence type="predicted"/>
<reference evidence="1 2" key="1">
    <citation type="submission" date="2018-03" db="EMBL/GenBank/DDBJ databases">
        <title>Genomic Encyclopedia of Archaeal and Bacterial Type Strains, Phase II (KMG-II): from individual species to whole genera.</title>
        <authorList>
            <person name="Goeker M."/>
        </authorList>
    </citation>
    <scope>NUCLEOTIDE SEQUENCE [LARGE SCALE GENOMIC DNA]</scope>
    <source>
        <strain evidence="1 2">RHA1</strain>
    </source>
</reference>
<evidence type="ECO:0000313" key="1">
    <source>
        <dbReference type="EMBL" id="PRZ15538.1"/>
    </source>
</evidence>
<organism evidence="1 2">
    <name type="scientific">Laceyella sediminis</name>
    <dbReference type="NCBI Taxonomy" id="573074"/>
    <lineage>
        <taxon>Bacteria</taxon>
        <taxon>Bacillati</taxon>
        <taxon>Bacillota</taxon>
        <taxon>Bacilli</taxon>
        <taxon>Bacillales</taxon>
        <taxon>Thermoactinomycetaceae</taxon>
        <taxon>Laceyella</taxon>
    </lineage>
</organism>
<accession>A0ABX5ET90</accession>
<dbReference type="EMBL" id="PVTZ01000004">
    <property type="protein sequence ID" value="PRZ15538.1"/>
    <property type="molecule type" value="Genomic_DNA"/>
</dbReference>